<dbReference type="AlphaFoldDB" id="K0T227"/>
<dbReference type="eggNOG" id="KOG0907">
    <property type="taxonomic scope" value="Eukaryota"/>
</dbReference>
<dbReference type="PROSITE" id="PS51352">
    <property type="entry name" value="THIOREDOXIN_2"/>
    <property type="match status" value="1"/>
</dbReference>
<dbReference type="Proteomes" id="UP000266841">
    <property type="component" value="Unassembled WGS sequence"/>
</dbReference>
<proteinExistence type="predicted"/>
<organism evidence="3 4">
    <name type="scientific">Thalassiosira oceanica</name>
    <name type="common">Marine diatom</name>
    <dbReference type="NCBI Taxonomy" id="159749"/>
    <lineage>
        <taxon>Eukaryota</taxon>
        <taxon>Sar</taxon>
        <taxon>Stramenopiles</taxon>
        <taxon>Ochrophyta</taxon>
        <taxon>Bacillariophyta</taxon>
        <taxon>Coscinodiscophyceae</taxon>
        <taxon>Thalassiosirophycidae</taxon>
        <taxon>Thalassiosirales</taxon>
        <taxon>Thalassiosiraceae</taxon>
        <taxon>Thalassiosira</taxon>
    </lineage>
</organism>
<evidence type="ECO:0000256" key="1">
    <source>
        <dbReference type="SAM" id="SignalP"/>
    </source>
</evidence>
<comment type="caution">
    <text evidence="3">The sequence shown here is derived from an EMBL/GenBank/DDBJ whole genome shotgun (WGS) entry which is preliminary data.</text>
</comment>
<dbReference type="OrthoDB" id="2121326at2759"/>
<evidence type="ECO:0000313" key="3">
    <source>
        <dbReference type="EMBL" id="EJK71830.1"/>
    </source>
</evidence>
<accession>K0T227</accession>
<dbReference type="PANTHER" id="PTHR47353:SF1">
    <property type="entry name" value="THIOREDOXIN-LIKE PROTEIN HCF164, CHLOROPLASTIC"/>
    <property type="match status" value="1"/>
</dbReference>
<dbReference type="EMBL" id="AGNL01006729">
    <property type="protein sequence ID" value="EJK71830.1"/>
    <property type="molecule type" value="Genomic_DNA"/>
</dbReference>
<dbReference type="InterPro" id="IPR044241">
    <property type="entry name" value="TxlA/HCF164"/>
</dbReference>
<feature type="domain" description="Thioredoxin" evidence="2">
    <location>
        <begin position="100"/>
        <end position="238"/>
    </location>
</feature>
<gene>
    <name evidence="3" type="ORF">THAOC_06690</name>
</gene>
<keyword evidence="4" id="KW-1185">Reference proteome</keyword>
<reference evidence="3 4" key="1">
    <citation type="journal article" date="2012" name="Genome Biol.">
        <title>Genome and low-iron response of an oceanic diatom adapted to chronic iron limitation.</title>
        <authorList>
            <person name="Lommer M."/>
            <person name="Specht M."/>
            <person name="Roy A.S."/>
            <person name="Kraemer L."/>
            <person name="Andreson R."/>
            <person name="Gutowska M.A."/>
            <person name="Wolf J."/>
            <person name="Bergner S.V."/>
            <person name="Schilhabel M.B."/>
            <person name="Klostermeier U.C."/>
            <person name="Beiko R.G."/>
            <person name="Rosenstiel P."/>
            <person name="Hippler M."/>
            <person name="Laroche J."/>
        </authorList>
    </citation>
    <scope>NUCLEOTIDE SEQUENCE [LARGE SCALE GENOMIC DNA]</scope>
    <source>
        <strain evidence="3 4">CCMP1005</strain>
    </source>
</reference>
<dbReference type="InterPro" id="IPR036249">
    <property type="entry name" value="Thioredoxin-like_sf"/>
</dbReference>
<evidence type="ECO:0000313" key="4">
    <source>
        <dbReference type="Proteomes" id="UP000266841"/>
    </source>
</evidence>
<evidence type="ECO:0000259" key="2">
    <source>
        <dbReference type="PROSITE" id="PS51352"/>
    </source>
</evidence>
<dbReference type="InterPro" id="IPR013766">
    <property type="entry name" value="Thioredoxin_domain"/>
</dbReference>
<dbReference type="SUPFAM" id="SSF52833">
    <property type="entry name" value="Thioredoxin-like"/>
    <property type="match status" value="1"/>
</dbReference>
<feature type="chain" id="PRO_5003837546" description="Thioredoxin domain-containing protein" evidence="1">
    <location>
        <begin position="19"/>
        <end position="283"/>
    </location>
</feature>
<dbReference type="PANTHER" id="PTHR47353">
    <property type="entry name" value="THIOREDOXIN-LIKE PROTEIN HCF164, CHLOROPLASTIC"/>
    <property type="match status" value="1"/>
</dbReference>
<sequence>MHSVVASILLLCCVCAEGFHSGASPTGNIKRKLSKLSASSDDSDVEAASISSSPTSNNDPSKVQFGDSVPFVPRASAESDGYGLFEFSDDAETLKQNRMRNIAVAVASFSVAIFNYGWQLSHPVSAISILASMQSSSQSIETIGNNGKPTVIDFWAPWCENCKVAAPTLQAVEKDYGDRVNFIMVNADEGRNWPLIQLFGVDAIPHLALLSGEGDVETALIGPTSRTVLKADIDALLNKKADCDAAVAEAKQPVCHDDLPYKMYDAFGRRNGRRVNFVDRQGW</sequence>
<feature type="signal peptide" evidence="1">
    <location>
        <begin position="1"/>
        <end position="18"/>
    </location>
</feature>
<protein>
    <recommendedName>
        <fullName evidence="2">Thioredoxin domain-containing protein</fullName>
    </recommendedName>
</protein>
<dbReference type="Gene3D" id="3.40.30.10">
    <property type="entry name" value="Glutaredoxin"/>
    <property type="match status" value="1"/>
</dbReference>
<name>K0T227_THAOC</name>
<dbReference type="Pfam" id="PF00085">
    <property type="entry name" value="Thioredoxin"/>
    <property type="match status" value="1"/>
</dbReference>
<dbReference type="GO" id="GO:0016671">
    <property type="term" value="F:oxidoreductase activity, acting on a sulfur group of donors, disulfide as acceptor"/>
    <property type="evidence" value="ECO:0007669"/>
    <property type="project" value="TreeGrafter"/>
</dbReference>
<keyword evidence="1" id="KW-0732">Signal</keyword>